<name>A0A6J6XNA6_9ZZZZ</name>
<protein>
    <submittedName>
        <fullName evidence="1">Unannotated protein</fullName>
    </submittedName>
</protein>
<sequence length="51" mass="5220">MPHITSPSGFPAVSAAFDNIVPASPAVTILTAMPVLLVKASNESGLRLNES</sequence>
<evidence type="ECO:0000313" key="1">
    <source>
        <dbReference type="EMBL" id="CAB4798272.1"/>
    </source>
</evidence>
<organism evidence="1">
    <name type="scientific">freshwater metagenome</name>
    <dbReference type="NCBI Taxonomy" id="449393"/>
    <lineage>
        <taxon>unclassified sequences</taxon>
        <taxon>metagenomes</taxon>
        <taxon>ecological metagenomes</taxon>
    </lineage>
</organism>
<dbReference type="AlphaFoldDB" id="A0A6J6XNA6"/>
<dbReference type="EMBL" id="CAFAAI010000135">
    <property type="protein sequence ID" value="CAB4798272.1"/>
    <property type="molecule type" value="Genomic_DNA"/>
</dbReference>
<reference evidence="1" key="1">
    <citation type="submission" date="2020-05" db="EMBL/GenBank/DDBJ databases">
        <authorList>
            <person name="Chiriac C."/>
            <person name="Salcher M."/>
            <person name="Ghai R."/>
            <person name="Kavagutti S V."/>
        </authorList>
    </citation>
    <scope>NUCLEOTIDE SEQUENCE</scope>
</reference>
<gene>
    <name evidence="1" type="ORF">UFOPK2992_00868</name>
</gene>
<accession>A0A6J6XNA6</accession>
<proteinExistence type="predicted"/>